<reference evidence="2" key="1">
    <citation type="journal article" date="2020" name="Stud. Mycol.">
        <title>101 Dothideomycetes genomes: a test case for predicting lifestyles and emergence of pathogens.</title>
        <authorList>
            <person name="Haridas S."/>
            <person name="Albert R."/>
            <person name="Binder M."/>
            <person name="Bloem J."/>
            <person name="Labutti K."/>
            <person name="Salamov A."/>
            <person name="Andreopoulos B."/>
            <person name="Baker S."/>
            <person name="Barry K."/>
            <person name="Bills G."/>
            <person name="Bluhm B."/>
            <person name="Cannon C."/>
            <person name="Castanera R."/>
            <person name="Culley D."/>
            <person name="Daum C."/>
            <person name="Ezra D."/>
            <person name="Gonzalez J."/>
            <person name="Henrissat B."/>
            <person name="Kuo A."/>
            <person name="Liang C."/>
            <person name="Lipzen A."/>
            <person name="Lutzoni F."/>
            <person name="Magnuson J."/>
            <person name="Mondo S."/>
            <person name="Nolan M."/>
            <person name="Ohm R."/>
            <person name="Pangilinan J."/>
            <person name="Park H.-J."/>
            <person name="Ramirez L."/>
            <person name="Alfaro M."/>
            <person name="Sun H."/>
            <person name="Tritt A."/>
            <person name="Yoshinaga Y."/>
            <person name="Zwiers L.-H."/>
            <person name="Turgeon B."/>
            <person name="Goodwin S."/>
            <person name="Spatafora J."/>
            <person name="Crous P."/>
            <person name="Grigoriev I."/>
        </authorList>
    </citation>
    <scope>NUCLEOTIDE SEQUENCE</scope>
    <source>
        <strain evidence="2">CBS 122368</strain>
    </source>
</reference>
<feature type="region of interest" description="Disordered" evidence="1">
    <location>
        <begin position="837"/>
        <end position="874"/>
    </location>
</feature>
<dbReference type="EMBL" id="ML987205">
    <property type="protein sequence ID" value="KAF2243259.1"/>
    <property type="molecule type" value="Genomic_DNA"/>
</dbReference>
<dbReference type="GeneID" id="54587279"/>
<feature type="compositionally biased region" description="Basic and acidic residues" evidence="1">
    <location>
        <begin position="844"/>
        <end position="855"/>
    </location>
</feature>
<feature type="region of interest" description="Disordered" evidence="1">
    <location>
        <begin position="623"/>
        <end position="668"/>
    </location>
</feature>
<feature type="region of interest" description="Disordered" evidence="1">
    <location>
        <begin position="522"/>
        <end position="587"/>
    </location>
</feature>
<keyword evidence="3" id="KW-1185">Reference proteome</keyword>
<evidence type="ECO:0000313" key="2">
    <source>
        <dbReference type="EMBL" id="KAF2243259.1"/>
    </source>
</evidence>
<evidence type="ECO:0000313" key="3">
    <source>
        <dbReference type="Proteomes" id="UP000800094"/>
    </source>
</evidence>
<dbReference type="AlphaFoldDB" id="A0A6A6HZC8"/>
<feature type="compositionally biased region" description="Polar residues" evidence="1">
    <location>
        <begin position="552"/>
        <end position="561"/>
    </location>
</feature>
<feature type="compositionally biased region" description="Polar residues" evidence="1">
    <location>
        <begin position="533"/>
        <end position="544"/>
    </location>
</feature>
<feature type="compositionally biased region" description="Polar residues" evidence="1">
    <location>
        <begin position="568"/>
        <end position="587"/>
    </location>
</feature>
<gene>
    <name evidence="2" type="ORF">BU26DRAFT_569961</name>
</gene>
<proteinExistence type="predicted"/>
<accession>A0A6A6HZC8</accession>
<dbReference type="RefSeq" id="XP_033678263.1">
    <property type="nucleotide sequence ID" value="XM_033833949.1"/>
</dbReference>
<protein>
    <submittedName>
        <fullName evidence="2">Uncharacterized protein</fullName>
    </submittedName>
</protein>
<sequence>MSFQHRNLAEVWQHLEGRHDLANILREIIGQHSVETTLQEDVTRSTGESVRTVIWIKTIFDLQRCYFSGNATGVAECPPYVLSCLLPPELLFSSILYLINIKTRLFSSHTTLMTREFTRPRHILAQTILSGLRLLLLRKESLATNDKRRLQNAINMAWQDDRLLGVERFIVSDLFAGILDSINDTSRENPYHLEWTNAKLPTYAAGLYPLDIRPETFVTPLIHGIQEEDWIDAYWVLFDCVWAVECAVTQRYVDLRRQTGVLGSNQFGIDTDEILEQLWHTRTSLIISIFHVTGPMTPAPALLDSLAITLLDWSDDLDSFLSRQDSFLEQRSSSRPTPSRNQSYCKTISEMSPYFEAALTGFADWLSNRKSGYEQFSIRRTGVSANDMQEMVKEWITRMTSPSTETLSKELDGDYLPVYIVDCPKLHVIPKKYLAYKLRWCDKWAYESIQEDSPIVNWKEGVSCPSCTAGEKIKYARLVEPFQHLATALENFHFDDFSLSQYSVGDSGSYDAASTSAASRSLSDAGSVGVSPHSHSTVNVSIPTHVSRPTDAESQMKSSGQPPRYTESPVSPASFSPLSQRSQSFGSSLDYPVSPLNESLNIPIPVSVESRLSMNLPIPLHTPTIPEASENASGSAPSDVSSARLNTPSTDSMRSGASVTKSKSPSRTVRIANSIRRKSTTKEREAFPLPKEPSFVFSSAGHSLLLWGKGADHLVRFDIPSNDTSAIQGCKYEVPGLEVAAAGNHKCAVIATTGNGLLNRRLIIFDGIGLAPESEIDLEFSGRMGDICLAVSRNDKFVATSINDQTQLFSLEGGIKPIAFHHQIHVYEMRGGISHKRTIPVERTTSDESIKEPQKTDSGWWGGQSRGLSSKEKAEEQQRQTAIISRKLYFSTDSKRLVVASQLGDHYVYVDVWDCTREPVGTISEHSRSFRTPPSTLNDGDLTSVFYDSFRRCALVTAFWGKEYPLLIPFPGYDPLQNETYSTKIVHAAQSPSGLTLVAVNAMTELIQFEYTAKGGLSPRKLKKSSGKISSGVFKPGAIALAMPQENCLQIFWVKEGKMMLRSVKIGTGEAFRDYDIRPHYDRLMSLKNKPVIARAPSLMIPELDAT</sequence>
<evidence type="ECO:0000256" key="1">
    <source>
        <dbReference type="SAM" id="MobiDB-lite"/>
    </source>
</evidence>
<dbReference type="SUPFAM" id="SSF69322">
    <property type="entry name" value="Tricorn protease domain 2"/>
    <property type="match status" value="1"/>
</dbReference>
<dbReference type="Proteomes" id="UP000800094">
    <property type="component" value="Unassembled WGS sequence"/>
</dbReference>
<name>A0A6A6HZC8_9PLEO</name>
<feature type="compositionally biased region" description="Polar residues" evidence="1">
    <location>
        <begin position="630"/>
        <end position="667"/>
    </location>
</feature>
<organism evidence="2 3">
    <name type="scientific">Trematosphaeria pertusa</name>
    <dbReference type="NCBI Taxonomy" id="390896"/>
    <lineage>
        <taxon>Eukaryota</taxon>
        <taxon>Fungi</taxon>
        <taxon>Dikarya</taxon>
        <taxon>Ascomycota</taxon>
        <taxon>Pezizomycotina</taxon>
        <taxon>Dothideomycetes</taxon>
        <taxon>Pleosporomycetidae</taxon>
        <taxon>Pleosporales</taxon>
        <taxon>Massarineae</taxon>
        <taxon>Trematosphaeriaceae</taxon>
        <taxon>Trematosphaeria</taxon>
    </lineage>
</organism>
<dbReference type="OrthoDB" id="5411560at2759"/>